<organism evidence="2">
    <name type="scientific">Caenorhabditis remanei</name>
    <name type="common">Caenorhabditis vulgaris</name>
    <dbReference type="NCBI Taxonomy" id="31234"/>
    <lineage>
        <taxon>Eukaryota</taxon>
        <taxon>Metazoa</taxon>
        <taxon>Ecdysozoa</taxon>
        <taxon>Nematoda</taxon>
        <taxon>Chromadorea</taxon>
        <taxon>Rhabditida</taxon>
        <taxon>Rhabditina</taxon>
        <taxon>Rhabditomorpha</taxon>
        <taxon>Rhabditoidea</taxon>
        <taxon>Rhabditidae</taxon>
        <taxon>Peloderinae</taxon>
        <taxon>Caenorhabditis</taxon>
    </lineage>
</organism>
<dbReference type="AlphaFoldDB" id="E3LWG5"/>
<evidence type="ECO:0000313" key="1">
    <source>
        <dbReference type="EMBL" id="EFO83621.1"/>
    </source>
</evidence>
<protein>
    <submittedName>
        <fullName evidence="1">Uncharacterized protein</fullName>
    </submittedName>
</protein>
<dbReference type="Proteomes" id="UP000008281">
    <property type="component" value="Unassembled WGS sequence"/>
</dbReference>
<gene>
    <name evidence="1" type="ORF">CRE_02886</name>
</gene>
<dbReference type="InParanoid" id="E3LWG5"/>
<accession>E3LWG5</accession>
<dbReference type="HOGENOM" id="CLU_3399795_0_0_1"/>
<sequence>MECTSLLHAFHNCPLRLMKKEDAEKCIMKKK</sequence>
<evidence type="ECO:0000313" key="2">
    <source>
        <dbReference type="Proteomes" id="UP000008281"/>
    </source>
</evidence>
<proteinExistence type="predicted"/>
<reference evidence="1" key="1">
    <citation type="submission" date="2007-07" db="EMBL/GenBank/DDBJ databases">
        <title>PCAP assembly of the Caenorhabditis remanei genome.</title>
        <authorList>
            <consortium name="The Caenorhabditis remanei Sequencing Consortium"/>
            <person name="Wilson R.K."/>
        </authorList>
    </citation>
    <scope>NUCLEOTIDE SEQUENCE [LARGE SCALE GENOMIC DNA]</scope>
    <source>
        <strain evidence="1">PB4641</strain>
    </source>
</reference>
<keyword evidence="2" id="KW-1185">Reference proteome</keyword>
<dbReference type="EMBL" id="DS268417">
    <property type="protein sequence ID" value="EFO83621.1"/>
    <property type="molecule type" value="Genomic_DNA"/>
</dbReference>
<name>E3LWG5_CAERE</name>